<accession>A0A6N1VDW7</accession>
<organism evidence="15 16">
    <name type="scientific">Oricola thermophila</name>
    <dbReference type="NCBI Taxonomy" id="2742145"/>
    <lineage>
        <taxon>Bacteria</taxon>
        <taxon>Pseudomonadati</taxon>
        <taxon>Pseudomonadota</taxon>
        <taxon>Alphaproteobacteria</taxon>
        <taxon>Hyphomicrobiales</taxon>
        <taxon>Ahrensiaceae</taxon>
        <taxon>Oricola</taxon>
    </lineage>
</organism>
<dbReference type="InterPro" id="IPR037066">
    <property type="entry name" value="Plug_dom_sf"/>
</dbReference>
<keyword evidence="5 12" id="KW-0732">Signal</keyword>
<feature type="signal peptide" evidence="12">
    <location>
        <begin position="1"/>
        <end position="34"/>
    </location>
</feature>
<keyword evidence="8 10" id="KW-0472">Membrane</keyword>
<evidence type="ECO:0000256" key="3">
    <source>
        <dbReference type="ARBA" id="ARBA00022452"/>
    </source>
</evidence>
<evidence type="ECO:0000256" key="6">
    <source>
        <dbReference type="ARBA" id="ARBA00023065"/>
    </source>
</evidence>
<dbReference type="PROSITE" id="PS52016">
    <property type="entry name" value="TONB_DEPENDENT_REC_3"/>
    <property type="match status" value="1"/>
</dbReference>
<keyword evidence="4 10" id="KW-0812">Transmembrane</keyword>
<dbReference type="PROSITE" id="PS51318">
    <property type="entry name" value="TAT"/>
    <property type="match status" value="1"/>
</dbReference>
<dbReference type="InterPro" id="IPR000531">
    <property type="entry name" value="Beta-barrel_TonB"/>
</dbReference>
<dbReference type="InterPro" id="IPR006311">
    <property type="entry name" value="TAT_signal"/>
</dbReference>
<keyword evidence="15" id="KW-0675">Receptor</keyword>
<keyword evidence="7 11" id="KW-0798">TonB box</keyword>
<evidence type="ECO:0000313" key="15">
    <source>
        <dbReference type="EMBL" id="QKV17237.1"/>
    </source>
</evidence>
<dbReference type="InterPro" id="IPR039426">
    <property type="entry name" value="TonB-dep_rcpt-like"/>
</dbReference>
<reference evidence="15 16" key="1">
    <citation type="submission" date="2020-06" db="EMBL/GenBank/DDBJ databases">
        <title>Oricola thermophila sp. nov. isolated from a tidal sediments.</title>
        <authorList>
            <person name="Kwon K.K."/>
            <person name="Yang S.-H."/>
            <person name="Park M.-J."/>
        </authorList>
    </citation>
    <scope>NUCLEOTIDE SEQUENCE [LARGE SCALE GENOMIC DNA]</scope>
    <source>
        <strain evidence="15 16">MEBiC13590</strain>
    </source>
</reference>
<evidence type="ECO:0000256" key="4">
    <source>
        <dbReference type="ARBA" id="ARBA00022692"/>
    </source>
</evidence>
<dbReference type="RefSeq" id="WP_175275133.1">
    <property type="nucleotide sequence ID" value="NZ_CP054836.1"/>
</dbReference>
<evidence type="ECO:0000256" key="2">
    <source>
        <dbReference type="ARBA" id="ARBA00022448"/>
    </source>
</evidence>
<dbReference type="KEGG" id="orm:HTY61_01525"/>
<evidence type="ECO:0000256" key="8">
    <source>
        <dbReference type="ARBA" id="ARBA00023136"/>
    </source>
</evidence>
<evidence type="ECO:0000256" key="10">
    <source>
        <dbReference type="PROSITE-ProRule" id="PRU01360"/>
    </source>
</evidence>
<evidence type="ECO:0000313" key="16">
    <source>
        <dbReference type="Proteomes" id="UP000509367"/>
    </source>
</evidence>
<evidence type="ECO:0000259" key="14">
    <source>
        <dbReference type="Pfam" id="PF07715"/>
    </source>
</evidence>
<evidence type="ECO:0000259" key="13">
    <source>
        <dbReference type="Pfam" id="PF00593"/>
    </source>
</evidence>
<dbReference type="InterPro" id="IPR036942">
    <property type="entry name" value="Beta-barrel_TonB_sf"/>
</dbReference>
<feature type="chain" id="PRO_5027070716" evidence="12">
    <location>
        <begin position="35"/>
        <end position="673"/>
    </location>
</feature>
<dbReference type="GO" id="GO:0044718">
    <property type="term" value="P:siderophore transmembrane transport"/>
    <property type="evidence" value="ECO:0007669"/>
    <property type="project" value="TreeGrafter"/>
</dbReference>
<dbReference type="Gene3D" id="2.40.170.20">
    <property type="entry name" value="TonB-dependent receptor, beta-barrel domain"/>
    <property type="match status" value="1"/>
</dbReference>
<dbReference type="GO" id="GO:0015344">
    <property type="term" value="F:siderophore uptake transmembrane transporter activity"/>
    <property type="evidence" value="ECO:0007669"/>
    <property type="project" value="TreeGrafter"/>
</dbReference>
<dbReference type="Pfam" id="PF07715">
    <property type="entry name" value="Plug"/>
    <property type="match status" value="1"/>
</dbReference>
<dbReference type="CDD" id="cd01347">
    <property type="entry name" value="ligand_gated_channel"/>
    <property type="match status" value="1"/>
</dbReference>
<sequence length="673" mass="73715">MVSDSTTLPTVGTVSTTSRRVAFAAALAASSALAGPPAALAQETAEQLPVLVITASGSEIDLRDVPASVTVISEEEIEDMPAQDVRDLLSRVEGITLARSGNANKVQIRGLGERYTLFMVDGKRVNSAPNLFRGNDFDSGWVPLDAIERIEVVRGPMSSLHGSDAIGGVINIITRKDYDAWHGSVTTEFTAQEDPDAGDYGRVGFHASGPIAENLGLRIYGAWDRRNPDNPTINPDSSLDGFLLSDNKFIDVTGSWMPDAFNTLELNYDFSRRVHNDVPMNRHAGSFRHVGEYDFGTTEVSLWGDRIRNEYGHGNKLGEDQPNTAYNAGADGKVVLPVEFWTEQTLTIGSSYRYQQIDDDYVLTGGGDPTSSVWQGAIFFEDELRITDDFLLTVGNRLDYHENFGAHNSPRIYGVYHLTEGLTIKGGWSSAFKAPTLLENSPNWYQISCGGGCYLAGSDELDPETSRSIEVGIHYEGPAWSAGVTAFRNDIEDMIPFPPARTSDVSAAPTYSNFVGFAPGGEPVFAYENIEEARTQGVEATISVRPHPDWTFTANYTYLDAKNLTIDAPIAYQPEHNANFTAEWQATDKLNLAVNVSYVGEQYTYVPPTGDMAYASAADAFVTADVMAKYDFNENFTIRAGVLNIADHQVTRETIDDFNIDGRRFFLSATGRF</sequence>
<keyword evidence="16" id="KW-1185">Reference proteome</keyword>
<dbReference type="AlphaFoldDB" id="A0A6N1VDW7"/>
<comment type="subcellular location">
    <subcellularLocation>
        <location evidence="1 10">Cell outer membrane</location>
        <topology evidence="1 10">Multi-pass membrane protein</topology>
    </subcellularLocation>
</comment>
<evidence type="ECO:0000256" key="12">
    <source>
        <dbReference type="SAM" id="SignalP"/>
    </source>
</evidence>
<keyword evidence="9 10" id="KW-0998">Cell outer membrane</keyword>
<evidence type="ECO:0000256" key="11">
    <source>
        <dbReference type="RuleBase" id="RU003357"/>
    </source>
</evidence>
<dbReference type="Gene3D" id="2.170.130.10">
    <property type="entry name" value="TonB-dependent receptor, plug domain"/>
    <property type="match status" value="1"/>
</dbReference>
<evidence type="ECO:0000256" key="5">
    <source>
        <dbReference type="ARBA" id="ARBA00022729"/>
    </source>
</evidence>
<comment type="similarity">
    <text evidence="10 11">Belongs to the TonB-dependent receptor family.</text>
</comment>
<proteinExistence type="inferred from homology"/>
<feature type="domain" description="TonB-dependent receptor-like beta-barrel" evidence="13">
    <location>
        <begin position="219"/>
        <end position="645"/>
    </location>
</feature>
<gene>
    <name evidence="15" type="ORF">HTY61_01525</name>
</gene>
<dbReference type="SUPFAM" id="SSF56935">
    <property type="entry name" value="Porins"/>
    <property type="match status" value="1"/>
</dbReference>
<evidence type="ECO:0000256" key="1">
    <source>
        <dbReference type="ARBA" id="ARBA00004571"/>
    </source>
</evidence>
<evidence type="ECO:0000256" key="9">
    <source>
        <dbReference type="ARBA" id="ARBA00023237"/>
    </source>
</evidence>
<dbReference type="GO" id="GO:0009279">
    <property type="term" value="C:cell outer membrane"/>
    <property type="evidence" value="ECO:0007669"/>
    <property type="project" value="UniProtKB-SubCell"/>
</dbReference>
<dbReference type="Proteomes" id="UP000509367">
    <property type="component" value="Chromosome"/>
</dbReference>
<evidence type="ECO:0000256" key="7">
    <source>
        <dbReference type="ARBA" id="ARBA00023077"/>
    </source>
</evidence>
<dbReference type="Pfam" id="PF00593">
    <property type="entry name" value="TonB_dep_Rec_b-barrel"/>
    <property type="match status" value="1"/>
</dbReference>
<protein>
    <submittedName>
        <fullName evidence="15">TonB-dependent receptor</fullName>
    </submittedName>
</protein>
<feature type="domain" description="TonB-dependent receptor plug" evidence="14">
    <location>
        <begin position="62"/>
        <end position="169"/>
    </location>
</feature>
<dbReference type="PANTHER" id="PTHR30069">
    <property type="entry name" value="TONB-DEPENDENT OUTER MEMBRANE RECEPTOR"/>
    <property type="match status" value="1"/>
</dbReference>
<name>A0A6N1VDW7_9HYPH</name>
<dbReference type="PANTHER" id="PTHR30069:SF53">
    <property type="entry name" value="COLICIN I RECEPTOR-RELATED"/>
    <property type="match status" value="1"/>
</dbReference>
<keyword evidence="6" id="KW-0406">Ion transport</keyword>
<dbReference type="InterPro" id="IPR012910">
    <property type="entry name" value="Plug_dom"/>
</dbReference>
<keyword evidence="3 10" id="KW-1134">Transmembrane beta strand</keyword>
<dbReference type="EMBL" id="CP054836">
    <property type="protein sequence ID" value="QKV17237.1"/>
    <property type="molecule type" value="Genomic_DNA"/>
</dbReference>
<keyword evidence="2 10" id="KW-0813">Transport</keyword>